<dbReference type="GO" id="GO:0004783">
    <property type="term" value="F:sulfite reductase (NADPH) activity"/>
    <property type="evidence" value="ECO:0007669"/>
    <property type="project" value="UniProtKB-EC"/>
</dbReference>
<dbReference type="GO" id="GO:0019344">
    <property type="term" value="P:cysteine biosynthetic process"/>
    <property type="evidence" value="ECO:0007669"/>
    <property type="project" value="UniProtKB-KW"/>
</dbReference>
<dbReference type="EC" id="1.8.1.2" evidence="5"/>
<comment type="similarity">
    <text evidence="4">Belongs to the nitrite and sulfite reductase 4Fe-4S domain family.</text>
</comment>
<evidence type="ECO:0000256" key="6">
    <source>
        <dbReference type="ARBA" id="ARBA00022485"/>
    </source>
</evidence>
<evidence type="ECO:0000256" key="2">
    <source>
        <dbReference type="ARBA" id="ARBA00001966"/>
    </source>
</evidence>
<comment type="cofactor">
    <cofactor evidence="2">
        <name>[4Fe-4S] cluster</name>
        <dbReference type="ChEBI" id="CHEBI:49883"/>
    </cofactor>
</comment>
<keyword evidence="9" id="KW-0479">Metal-binding</keyword>
<dbReference type="InterPro" id="IPR045854">
    <property type="entry name" value="NO2/SO3_Rdtase_4Fe4S_sf"/>
</dbReference>
<dbReference type="PRINTS" id="PR00397">
    <property type="entry name" value="SIROHAEM"/>
</dbReference>
<evidence type="ECO:0000256" key="10">
    <source>
        <dbReference type="ARBA" id="ARBA00022857"/>
    </source>
</evidence>
<evidence type="ECO:0000256" key="1">
    <source>
        <dbReference type="ARBA" id="ARBA00001929"/>
    </source>
</evidence>
<dbReference type="AlphaFoldDB" id="A0AAD0YJ57"/>
<dbReference type="InterPro" id="IPR011786">
    <property type="entry name" value="CysI"/>
</dbReference>
<dbReference type="InterPro" id="IPR006067">
    <property type="entry name" value="NO2/SO3_Rdtase_4Fe4S_dom"/>
</dbReference>
<dbReference type="InterPro" id="IPR006066">
    <property type="entry name" value="NO2/SO3_Rdtase_FeS/sirohaem_BS"/>
</dbReference>
<organism evidence="20 21">
    <name type="scientific">Chryseobacterium nakagawai</name>
    <dbReference type="NCBI Taxonomy" id="1241982"/>
    <lineage>
        <taxon>Bacteria</taxon>
        <taxon>Pseudomonadati</taxon>
        <taxon>Bacteroidota</taxon>
        <taxon>Flavobacteriia</taxon>
        <taxon>Flavobacteriales</taxon>
        <taxon>Weeksellaceae</taxon>
        <taxon>Chryseobacterium group</taxon>
        <taxon>Chryseobacterium</taxon>
    </lineage>
</organism>
<evidence type="ECO:0000256" key="15">
    <source>
        <dbReference type="ARBA" id="ARBA00052219"/>
    </source>
</evidence>
<keyword evidence="21" id="KW-1185">Reference proteome</keyword>
<gene>
    <name evidence="20" type="primary">cysI</name>
    <name evidence="20" type="ORF">EG343_01835</name>
</gene>
<dbReference type="RefSeq" id="WP_123855934.1">
    <property type="nucleotide sequence ID" value="NZ_CP033923.1"/>
</dbReference>
<keyword evidence="13" id="KW-0411">Iron-sulfur</keyword>
<dbReference type="NCBIfam" id="NF010029">
    <property type="entry name" value="PRK13504.1"/>
    <property type="match status" value="1"/>
</dbReference>
<evidence type="ECO:0000256" key="14">
    <source>
        <dbReference type="ARBA" id="ARBA00023192"/>
    </source>
</evidence>
<dbReference type="KEGG" id="cnk:EG343_01835"/>
<feature type="domain" description="Nitrite/Sulfite reductase ferredoxin-like" evidence="19">
    <location>
        <begin position="72"/>
        <end position="123"/>
    </location>
</feature>
<comment type="function">
    <text evidence="16">Component of the sulfite reductase complex that catalyzes the 6-electron reduction of sulfite to sulfide. This is one of several activities required for the biosynthesis of L-cysteine from sulfate.</text>
</comment>
<evidence type="ECO:0000256" key="17">
    <source>
        <dbReference type="ARBA" id="ARBA00062253"/>
    </source>
</evidence>
<keyword evidence="12" id="KW-0408">Iron</keyword>
<evidence type="ECO:0000256" key="12">
    <source>
        <dbReference type="ARBA" id="ARBA00023004"/>
    </source>
</evidence>
<proteinExistence type="inferred from homology"/>
<dbReference type="InterPro" id="IPR045169">
    <property type="entry name" value="NO2/SO3_Rdtase_4Fe4S_prot"/>
</dbReference>
<comment type="catalytic activity">
    <reaction evidence="15">
        <text>hydrogen sulfide + 3 NADP(+) + 3 H2O = sulfite + 3 NADPH + 4 H(+)</text>
        <dbReference type="Rhea" id="RHEA:13801"/>
        <dbReference type="ChEBI" id="CHEBI:15377"/>
        <dbReference type="ChEBI" id="CHEBI:15378"/>
        <dbReference type="ChEBI" id="CHEBI:17359"/>
        <dbReference type="ChEBI" id="CHEBI:29919"/>
        <dbReference type="ChEBI" id="CHEBI:57783"/>
        <dbReference type="ChEBI" id="CHEBI:58349"/>
        <dbReference type="EC" id="1.8.1.2"/>
    </reaction>
</comment>
<comment type="pathway">
    <text evidence="3">Sulfur metabolism; hydrogen sulfide biosynthesis; hydrogen sulfide from sulfite (NADPH route): step 1/1.</text>
</comment>
<dbReference type="PANTHER" id="PTHR11493:SF47">
    <property type="entry name" value="SULFITE REDUCTASE [NADPH] SUBUNIT BETA"/>
    <property type="match status" value="1"/>
</dbReference>
<dbReference type="SUPFAM" id="SSF55124">
    <property type="entry name" value="Nitrite/Sulfite reductase N-terminal domain-like"/>
    <property type="match status" value="2"/>
</dbReference>
<accession>A0AAD0YJ57</accession>
<dbReference type="GO" id="GO:0050311">
    <property type="term" value="F:sulfite reductase (ferredoxin) activity"/>
    <property type="evidence" value="ECO:0007669"/>
    <property type="project" value="TreeGrafter"/>
</dbReference>
<sequence length="557" mass="63378">MSHKDNLSPVERIKTQSNGLRGTLKESLADDFTGAIREDDQTLIKFHGMYQQDDRDRREERVSKKLEWLYSYMIRLRLPGGFLTSDQWIGVNDIANDHSTGTIKITTRQTLQLHGILKSHLRPTIQNFNINHLDSIAACGDVNRNVTCTANPSESPLHQQTYELAGKISEMCLPKTKSYYDIWIDDELMVDRKTEEDPLYQDRYLPRKLKIGIAVPPNNDVDVFINDIALIAIIENNEIVGYNIAAGGGLGATHGNEATYARLASVLGFVDSEEKALQAVYEIITVQRDFGNRSDRKLSRLKYTIDKLGIDQYRTEVEKRTGFNFEPARKFKFEQRKDRYGWTQNHEGKWFYTVFVEHGRVLDIEGYPLKSGLLKIAQTANINFRFTCNQNLIIADIQEEDKAKVEDLLQEYGISEATEKASALRKNSVACVALNTCSLALAEAQRYLPTLVTKIEPILEKYGLLEDDITIRMTGCPNGCGRSPNAEIGFVGTAYGKYNLHIGGDRLGMRLNTKYRENIGEEEILTTLDELFGTYVNEKHTEETFGDFSYRYLQTLN</sequence>
<keyword evidence="11 20" id="KW-0560">Oxidoreductase</keyword>
<evidence type="ECO:0000313" key="20">
    <source>
        <dbReference type="EMBL" id="AZA89454.1"/>
    </source>
</evidence>
<dbReference type="GO" id="GO:0046872">
    <property type="term" value="F:metal ion binding"/>
    <property type="evidence" value="ECO:0007669"/>
    <property type="project" value="UniProtKB-KW"/>
</dbReference>
<name>A0AAD0YJ57_CHRNA</name>
<dbReference type="GO" id="GO:0050661">
    <property type="term" value="F:NADP binding"/>
    <property type="evidence" value="ECO:0007669"/>
    <property type="project" value="InterPro"/>
</dbReference>
<evidence type="ECO:0000256" key="9">
    <source>
        <dbReference type="ARBA" id="ARBA00022723"/>
    </source>
</evidence>
<dbReference type="Pfam" id="PF01077">
    <property type="entry name" value="NIR_SIR"/>
    <property type="match status" value="1"/>
</dbReference>
<dbReference type="EMBL" id="CP033923">
    <property type="protein sequence ID" value="AZA89454.1"/>
    <property type="molecule type" value="Genomic_DNA"/>
</dbReference>
<dbReference type="InterPro" id="IPR036136">
    <property type="entry name" value="Nit/Sulf_reduc_fer-like_dom_sf"/>
</dbReference>
<keyword evidence="7" id="KW-0028">Amino-acid biosynthesis</keyword>
<evidence type="ECO:0000256" key="5">
    <source>
        <dbReference type="ARBA" id="ARBA00012604"/>
    </source>
</evidence>
<keyword evidence="10" id="KW-0521">NADP</keyword>
<comment type="subunit">
    <text evidence="17">Alpha(8)-beta(8). The alpha component is a flavoprotein, the beta component is a hemoprotein.</text>
</comment>
<dbReference type="NCBIfam" id="TIGR02041">
    <property type="entry name" value="CysI"/>
    <property type="match status" value="1"/>
</dbReference>
<keyword evidence="8" id="KW-0349">Heme</keyword>
<evidence type="ECO:0000256" key="4">
    <source>
        <dbReference type="ARBA" id="ARBA00010429"/>
    </source>
</evidence>
<evidence type="ECO:0000256" key="7">
    <source>
        <dbReference type="ARBA" id="ARBA00022605"/>
    </source>
</evidence>
<dbReference type="InterPro" id="IPR005117">
    <property type="entry name" value="NiRdtase/SiRdtase_haem-b_fer"/>
</dbReference>
<dbReference type="Pfam" id="PF03460">
    <property type="entry name" value="NIR_SIR_ferr"/>
    <property type="match status" value="2"/>
</dbReference>
<evidence type="ECO:0000313" key="21">
    <source>
        <dbReference type="Proteomes" id="UP000278288"/>
    </source>
</evidence>
<protein>
    <recommendedName>
        <fullName evidence="5">assimilatory sulfite reductase (NADPH)</fullName>
        <ecNumber evidence="5">1.8.1.2</ecNumber>
    </recommendedName>
</protein>
<dbReference type="PROSITE" id="PS00365">
    <property type="entry name" value="NIR_SIR"/>
    <property type="match status" value="1"/>
</dbReference>
<evidence type="ECO:0000256" key="16">
    <source>
        <dbReference type="ARBA" id="ARBA00057160"/>
    </source>
</evidence>
<dbReference type="SUPFAM" id="SSF56014">
    <property type="entry name" value="Nitrite and sulphite reductase 4Fe-4S domain-like"/>
    <property type="match status" value="2"/>
</dbReference>
<feature type="domain" description="Nitrite/Sulfite reductase ferredoxin-like" evidence="19">
    <location>
        <begin position="346"/>
        <end position="412"/>
    </location>
</feature>
<reference evidence="20 21" key="1">
    <citation type="submission" date="2018-11" db="EMBL/GenBank/DDBJ databases">
        <title>Proposal to divide the Flavobacteriaceae and reorganize its genera based on Amino Acid Identity values calculated from whole genome sequences.</title>
        <authorList>
            <person name="Nicholson A.C."/>
            <person name="Gulvik C.A."/>
            <person name="Whitney A.M."/>
            <person name="Humrighouse B.W."/>
            <person name="Bell M."/>
            <person name="Holmes B."/>
            <person name="Steigerwalt A.G."/>
            <person name="Villarma A."/>
            <person name="Sheth M."/>
            <person name="Batra D."/>
            <person name="Pryor J."/>
            <person name="Bernardet J.-F."/>
            <person name="Hugo C."/>
            <person name="Kampfer P."/>
            <person name="Newman J."/>
            <person name="McQuiston J.R."/>
        </authorList>
    </citation>
    <scope>NUCLEOTIDE SEQUENCE [LARGE SCALE GENOMIC DNA]</scope>
    <source>
        <strain evidence="20 21">G0041</strain>
    </source>
</reference>
<dbReference type="FunFam" id="3.30.413.10:FF:000003">
    <property type="entry name" value="Sulfite reductase [NADPH] hemoprotein beta-component"/>
    <property type="match status" value="1"/>
</dbReference>
<evidence type="ECO:0000259" key="19">
    <source>
        <dbReference type="Pfam" id="PF03460"/>
    </source>
</evidence>
<dbReference type="GO" id="GO:0020037">
    <property type="term" value="F:heme binding"/>
    <property type="evidence" value="ECO:0007669"/>
    <property type="project" value="InterPro"/>
</dbReference>
<keyword evidence="6" id="KW-0004">4Fe-4S</keyword>
<dbReference type="PANTHER" id="PTHR11493">
    <property type="entry name" value="SULFITE REDUCTASE [NADPH] SUBUNIT BETA-RELATED"/>
    <property type="match status" value="1"/>
</dbReference>
<evidence type="ECO:0000256" key="13">
    <source>
        <dbReference type="ARBA" id="ARBA00023014"/>
    </source>
</evidence>
<dbReference type="GO" id="GO:0009337">
    <property type="term" value="C:sulfite reductase complex (NADPH)"/>
    <property type="evidence" value="ECO:0007669"/>
    <property type="project" value="InterPro"/>
</dbReference>
<comment type="cofactor">
    <cofactor evidence="1">
        <name>siroheme</name>
        <dbReference type="ChEBI" id="CHEBI:60052"/>
    </cofactor>
</comment>
<dbReference type="Proteomes" id="UP000278288">
    <property type="component" value="Chromosome"/>
</dbReference>
<dbReference type="GO" id="GO:0000103">
    <property type="term" value="P:sulfate assimilation"/>
    <property type="evidence" value="ECO:0007669"/>
    <property type="project" value="TreeGrafter"/>
</dbReference>
<keyword evidence="14" id="KW-0198">Cysteine biosynthesis</keyword>
<evidence type="ECO:0000256" key="3">
    <source>
        <dbReference type="ARBA" id="ARBA00004774"/>
    </source>
</evidence>
<dbReference type="Gene3D" id="3.30.413.10">
    <property type="entry name" value="Sulfite Reductase Hemoprotein, domain 1"/>
    <property type="match status" value="2"/>
</dbReference>
<evidence type="ECO:0000259" key="18">
    <source>
        <dbReference type="Pfam" id="PF01077"/>
    </source>
</evidence>
<feature type="domain" description="Nitrite/sulphite reductase 4Fe-4S" evidence="18">
    <location>
        <begin position="166"/>
        <end position="323"/>
    </location>
</feature>
<evidence type="ECO:0000256" key="11">
    <source>
        <dbReference type="ARBA" id="ARBA00023002"/>
    </source>
</evidence>
<dbReference type="GO" id="GO:0051539">
    <property type="term" value="F:4 iron, 4 sulfur cluster binding"/>
    <property type="evidence" value="ECO:0007669"/>
    <property type="project" value="UniProtKB-KW"/>
</dbReference>
<evidence type="ECO:0000256" key="8">
    <source>
        <dbReference type="ARBA" id="ARBA00022617"/>
    </source>
</evidence>